<evidence type="ECO:0000313" key="2">
    <source>
        <dbReference type="EMBL" id="GBP83043.1"/>
    </source>
</evidence>
<evidence type="ECO:0000256" key="1">
    <source>
        <dbReference type="SAM" id="MobiDB-lite"/>
    </source>
</evidence>
<feature type="region of interest" description="Disordered" evidence="1">
    <location>
        <begin position="76"/>
        <end position="95"/>
    </location>
</feature>
<keyword evidence="3" id="KW-1185">Reference proteome</keyword>
<sequence>MNTSDLRTSVNGRDWRLNVPSEAQSGCFILYESKTHRPIHLQSKLILVTIETSPQDVPSKLESFASIHEFLSCGSSSDHNGGTMGGKNHRRQKPDYRLLQLDL</sequence>
<proteinExistence type="predicted"/>
<accession>A0A4C1Z7C8</accession>
<dbReference type="Proteomes" id="UP000299102">
    <property type="component" value="Unassembled WGS sequence"/>
</dbReference>
<name>A0A4C1Z7C8_EUMVA</name>
<protein>
    <submittedName>
        <fullName evidence="2">Uncharacterized protein</fullName>
    </submittedName>
</protein>
<gene>
    <name evidence="2" type="ORF">EVAR_52787_1</name>
</gene>
<organism evidence="2 3">
    <name type="scientific">Eumeta variegata</name>
    <name type="common">Bagworm moth</name>
    <name type="synonym">Eumeta japonica</name>
    <dbReference type="NCBI Taxonomy" id="151549"/>
    <lineage>
        <taxon>Eukaryota</taxon>
        <taxon>Metazoa</taxon>
        <taxon>Ecdysozoa</taxon>
        <taxon>Arthropoda</taxon>
        <taxon>Hexapoda</taxon>
        <taxon>Insecta</taxon>
        <taxon>Pterygota</taxon>
        <taxon>Neoptera</taxon>
        <taxon>Endopterygota</taxon>
        <taxon>Lepidoptera</taxon>
        <taxon>Glossata</taxon>
        <taxon>Ditrysia</taxon>
        <taxon>Tineoidea</taxon>
        <taxon>Psychidae</taxon>
        <taxon>Oiketicinae</taxon>
        <taxon>Eumeta</taxon>
    </lineage>
</organism>
<evidence type="ECO:0000313" key="3">
    <source>
        <dbReference type="Proteomes" id="UP000299102"/>
    </source>
</evidence>
<reference evidence="2 3" key="1">
    <citation type="journal article" date="2019" name="Commun. Biol.">
        <title>The bagworm genome reveals a unique fibroin gene that provides high tensile strength.</title>
        <authorList>
            <person name="Kono N."/>
            <person name="Nakamura H."/>
            <person name="Ohtoshi R."/>
            <person name="Tomita M."/>
            <person name="Numata K."/>
            <person name="Arakawa K."/>
        </authorList>
    </citation>
    <scope>NUCLEOTIDE SEQUENCE [LARGE SCALE GENOMIC DNA]</scope>
</reference>
<comment type="caution">
    <text evidence="2">The sequence shown here is derived from an EMBL/GenBank/DDBJ whole genome shotgun (WGS) entry which is preliminary data.</text>
</comment>
<dbReference type="EMBL" id="BGZK01001601">
    <property type="protein sequence ID" value="GBP83043.1"/>
    <property type="molecule type" value="Genomic_DNA"/>
</dbReference>
<dbReference type="AlphaFoldDB" id="A0A4C1Z7C8"/>